<feature type="compositionally biased region" description="Polar residues" evidence="2">
    <location>
        <begin position="369"/>
        <end position="378"/>
    </location>
</feature>
<evidence type="ECO:0008006" key="5">
    <source>
        <dbReference type="Google" id="ProtNLM"/>
    </source>
</evidence>
<evidence type="ECO:0000313" key="3">
    <source>
        <dbReference type="EMBL" id="KAK8878090.1"/>
    </source>
</evidence>
<keyword evidence="1" id="KW-0175">Coiled coil</keyword>
<name>A0ABR2JJP2_9EUKA</name>
<dbReference type="Proteomes" id="UP001470230">
    <property type="component" value="Unassembled WGS sequence"/>
</dbReference>
<protein>
    <recommendedName>
        <fullName evidence="5">DUF4709 domain-containing protein</fullName>
    </recommendedName>
</protein>
<dbReference type="EMBL" id="JAPFFF010000011">
    <property type="protein sequence ID" value="KAK8878090.1"/>
    <property type="molecule type" value="Genomic_DNA"/>
</dbReference>
<feature type="coiled-coil region" evidence="1">
    <location>
        <begin position="285"/>
        <end position="320"/>
    </location>
</feature>
<gene>
    <name evidence="3" type="ORF">M9Y10_004853</name>
</gene>
<evidence type="ECO:0000256" key="2">
    <source>
        <dbReference type="SAM" id="MobiDB-lite"/>
    </source>
</evidence>
<feature type="compositionally biased region" description="Basic and acidic residues" evidence="2">
    <location>
        <begin position="341"/>
        <end position="363"/>
    </location>
</feature>
<reference evidence="3 4" key="1">
    <citation type="submission" date="2024-04" db="EMBL/GenBank/DDBJ databases">
        <title>Tritrichomonas musculus Genome.</title>
        <authorList>
            <person name="Alves-Ferreira E."/>
            <person name="Grigg M."/>
            <person name="Lorenzi H."/>
            <person name="Galac M."/>
        </authorList>
    </citation>
    <scope>NUCLEOTIDE SEQUENCE [LARGE SCALE GENOMIC DNA]</scope>
    <source>
        <strain evidence="3 4">EAF2021</strain>
    </source>
</reference>
<evidence type="ECO:0000313" key="4">
    <source>
        <dbReference type="Proteomes" id="UP001470230"/>
    </source>
</evidence>
<accession>A0ABR2JJP2</accession>
<keyword evidence="4" id="KW-1185">Reference proteome</keyword>
<feature type="region of interest" description="Disordered" evidence="2">
    <location>
        <begin position="337"/>
        <end position="380"/>
    </location>
</feature>
<comment type="caution">
    <text evidence="3">The sequence shown here is derived from an EMBL/GenBank/DDBJ whole genome shotgun (WGS) entry which is preliminary data.</text>
</comment>
<organism evidence="3 4">
    <name type="scientific">Tritrichomonas musculus</name>
    <dbReference type="NCBI Taxonomy" id="1915356"/>
    <lineage>
        <taxon>Eukaryota</taxon>
        <taxon>Metamonada</taxon>
        <taxon>Parabasalia</taxon>
        <taxon>Tritrichomonadida</taxon>
        <taxon>Tritrichomonadidae</taxon>
        <taxon>Tritrichomonas</taxon>
    </lineage>
</organism>
<feature type="coiled-coil region" evidence="1">
    <location>
        <begin position="151"/>
        <end position="211"/>
    </location>
</feature>
<proteinExistence type="predicted"/>
<sequence>MNIQKRKSHQLDPKTASYLFSSSARVRHVRKLPSIDDRSLIASPLDSFKQPTYVLEQAIYLAQDVESIKKELVPLRQQYESIRSTIDYTDTTLEDVDPYDEISRREGYSRLHRLQDESRELDSQVSLLNTTFVDESRNTLNAYVTEQYQMKAQIDIDLNDLREAINLQKNELENRVNSEIKDKILENDKKIKELKRVLSQLSSDEKQLLEEHQIVFSTRPKKEKLTLIQSSLQKQLSSLQHQSSQKRVELAKIQKSQKQQKKDIHDVIEEQKVKENQEKASERYRRIYQKKVEEMKKQSDEEKEREKEYLENLVNFYREEETETMLVKTKIKRRHKHFHQRKEDASEIENENEKVPNNEKEQNIENQNLDKSSVSPNESENHYSVIEHANANGASCVMMNEEEAVNSVEPSNENYVNQMSDENVNEILMKNLENLEMGIHS</sequence>
<evidence type="ECO:0000256" key="1">
    <source>
        <dbReference type="SAM" id="Coils"/>
    </source>
</evidence>